<dbReference type="AlphaFoldDB" id="A0AAT9K3S3"/>
<organism evidence="5">
    <name type="scientific">Synechococcus elongatus PCC 11802</name>
    <dbReference type="NCBI Taxonomy" id="2283154"/>
    <lineage>
        <taxon>Bacteria</taxon>
        <taxon>Bacillati</taxon>
        <taxon>Cyanobacteriota</taxon>
        <taxon>Cyanophyceae</taxon>
        <taxon>Synechococcales</taxon>
        <taxon>Synechococcaceae</taxon>
        <taxon>Synechococcus</taxon>
    </lineage>
</organism>
<dbReference type="Pfam" id="PF01022">
    <property type="entry name" value="HTH_5"/>
    <property type="match status" value="1"/>
</dbReference>
<gene>
    <name evidence="5" type="ORF">EKO22_11865</name>
</gene>
<dbReference type="InterPro" id="IPR036390">
    <property type="entry name" value="WH_DNA-bd_sf"/>
</dbReference>
<evidence type="ECO:0000256" key="3">
    <source>
        <dbReference type="ARBA" id="ARBA00023163"/>
    </source>
</evidence>
<dbReference type="PANTHER" id="PTHR33154">
    <property type="entry name" value="TRANSCRIPTIONAL REGULATOR, ARSR FAMILY"/>
    <property type="match status" value="1"/>
</dbReference>
<protein>
    <submittedName>
        <fullName evidence="5">Metalloregulator ArsR/SmtB family transcription factor</fullName>
    </submittedName>
</protein>
<evidence type="ECO:0000256" key="1">
    <source>
        <dbReference type="ARBA" id="ARBA00023015"/>
    </source>
</evidence>
<proteinExistence type="predicted"/>
<dbReference type="RefSeq" id="WP_228383312.1">
    <property type="nucleotide sequence ID" value="NZ_CP034671.2"/>
</dbReference>
<evidence type="ECO:0000256" key="2">
    <source>
        <dbReference type="ARBA" id="ARBA00023125"/>
    </source>
</evidence>
<keyword evidence="3" id="KW-0804">Transcription</keyword>
<feature type="domain" description="HTH arsR-type" evidence="4">
    <location>
        <begin position="1"/>
        <end position="95"/>
    </location>
</feature>
<dbReference type="EMBL" id="CP034671">
    <property type="protein sequence ID" value="QFZ92922.2"/>
    <property type="molecule type" value="Genomic_DNA"/>
</dbReference>
<keyword evidence="2" id="KW-0238">DNA-binding</keyword>
<reference evidence="5" key="1">
    <citation type="submission" date="2024-01" db="EMBL/GenBank/DDBJ databases">
        <title>Synechococcus elongatus PCC 11802, a close yet different native of Synechococcus elongatus PCC 11801.</title>
        <authorList>
            <person name="Jaiswal D."/>
            <person name="Sengupta A."/>
            <person name="Sengupta S."/>
            <person name="Pakrasi H.B."/>
            <person name="Wangikar P."/>
        </authorList>
    </citation>
    <scope>NUCLEOTIDE SEQUENCE</scope>
    <source>
        <strain evidence="5">PCC 11802</strain>
    </source>
</reference>
<dbReference type="PROSITE" id="PS50987">
    <property type="entry name" value="HTH_ARSR_2"/>
    <property type="match status" value="1"/>
</dbReference>
<dbReference type="SUPFAM" id="SSF46785">
    <property type="entry name" value="Winged helix' DNA-binding domain"/>
    <property type="match status" value="1"/>
</dbReference>
<accession>A0AAT9K3S3</accession>
<name>A0AAT9K3S3_SYNEL</name>
<dbReference type="InterPro" id="IPR011991">
    <property type="entry name" value="ArsR-like_HTH"/>
</dbReference>
<dbReference type="InterPro" id="IPR036388">
    <property type="entry name" value="WH-like_DNA-bd_sf"/>
</dbReference>
<dbReference type="PRINTS" id="PR00778">
    <property type="entry name" value="HTHARSR"/>
</dbReference>
<evidence type="ECO:0000313" key="5">
    <source>
        <dbReference type="EMBL" id="QFZ92922.2"/>
    </source>
</evidence>
<dbReference type="InterPro" id="IPR051081">
    <property type="entry name" value="HTH_MetalResp_TranReg"/>
</dbReference>
<dbReference type="CDD" id="cd00090">
    <property type="entry name" value="HTH_ARSR"/>
    <property type="match status" value="1"/>
</dbReference>
<evidence type="ECO:0000259" key="4">
    <source>
        <dbReference type="PROSITE" id="PS50987"/>
    </source>
</evidence>
<dbReference type="GO" id="GO:0003677">
    <property type="term" value="F:DNA binding"/>
    <property type="evidence" value="ECO:0007669"/>
    <property type="project" value="UniProtKB-KW"/>
</dbReference>
<dbReference type="SMART" id="SM00418">
    <property type="entry name" value="HTH_ARSR"/>
    <property type="match status" value="1"/>
</dbReference>
<sequence>MDSAAIVQLASTFKLLSEPSRLRVLCALQSGPRTVSDVVTATGIRQANASKQLKRLEQAGLLRRQSRQGYVYYEICNSAIFEWCAAIQHQAYACPIPVMGCSR</sequence>
<dbReference type="InterPro" id="IPR001845">
    <property type="entry name" value="HTH_ArsR_DNA-bd_dom"/>
</dbReference>
<dbReference type="GO" id="GO:0003700">
    <property type="term" value="F:DNA-binding transcription factor activity"/>
    <property type="evidence" value="ECO:0007669"/>
    <property type="project" value="InterPro"/>
</dbReference>
<dbReference type="NCBIfam" id="NF033788">
    <property type="entry name" value="HTH_metalloreg"/>
    <property type="match status" value="1"/>
</dbReference>
<dbReference type="Gene3D" id="1.10.10.10">
    <property type="entry name" value="Winged helix-like DNA-binding domain superfamily/Winged helix DNA-binding domain"/>
    <property type="match status" value="1"/>
</dbReference>
<keyword evidence="1" id="KW-0805">Transcription regulation</keyword>
<dbReference type="PANTHER" id="PTHR33154:SF18">
    <property type="entry name" value="ARSENICAL RESISTANCE OPERON REPRESSOR"/>
    <property type="match status" value="1"/>
</dbReference>